<dbReference type="EMBL" id="ML119780">
    <property type="protein sequence ID" value="RPA74779.1"/>
    <property type="molecule type" value="Genomic_DNA"/>
</dbReference>
<organism evidence="2 3">
    <name type="scientific">Ascobolus immersus RN42</name>
    <dbReference type="NCBI Taxonomy" id="1160509"/>
    <lineage>
        <taxon>Eukaryota</taxon>
        <taxon>Fungi</taxon>
        <taxon>Dikarya</taxon>
        <taxon>Ascomycota</taxon>
        <taxon>Pezizomycotina</taxon>
        <taxon>Pezizomycetes</taxon>
        <taxon>Pezizales</taxon>
        <taxon>Ascobolaceae</taxon>
        <taxon>Ascobolus</taxon>
    </lineage>
</organism>
<protein>
    <submittedName>
        <fullName evidence="2">Uncharacterized protein</fullName>
    </submittedName>
</protein>
<accession>A0A3N4HLZ0</accession>
<name>A0A3N4HLZ0_ASCIM</name>
<evidence type="ECO:0000313" key="2">
    <source>
        <dbReference type="EMBL" id="RPA74779.1"/>
    </source>
</evidence>
<gene>
    <name evidence="2" type="ORF">BJ508DRAFT_332721</name>
</gene>
<feature type="region of interest" description="Disordered" evidence="1">
    <location>
        <begin position="1"/>
        <end position="22"/>
    </location>
</feature>
<sequence>MTPSITIPNHRPRTVMVSRGHDPGDNPFLCTTTLDNLSIIKGVNEGEDTVKQEPMEPEQYLVGPSRIRTTPAKKGSSAFAHGRTTGIFCGFDPIYSHGPRKRPRKNFTETYYVRPLRASHGEMGLMMFSYRSDARGGWLNENREWKKIMTLFDRHGVDNITIQAHCFWYRRFDWNDRTCWNGNIVWKGFFRTSMKCGYDTDDSTADEFSDAESDWSDLE</sequence>
<proteinExistence type="predicted"/>
<dbReference type="Proteomes" id="UP000275078">
    <property type="component" value="Unassembled WGS sequence"/>
</dbReference>
<dbReference type="AlphaFoldDB" id="A0A3N4HLZ0"/>
<evidence type="ECO:0000313" key="3">
    <source>
        <dbReference type="Proteomes" id="UP000275078"/>
    </source>
</evidence>
<reference evidence="2 3" key="1">
    <citation type="journal article" date="2018" name="Nat. Ecol. Evol.">
        <title>Pezizomycetes genomes reveal the molecular basis of ectomycorrhizal truffle lifestyle.</title>
        <authorList>
            <person name="Murat C."/>
            <person name="Payen T."/>
            <person name="Noel B."/>
            <person name="Kuo A."/>
            <person name="Morin E."/>
            <person name="Chen J."/>
            <person name="Kohler A."/>
            <person name="Krizsan K."/>
            <person name="Balestrini R."/>
            <person name="Da Silva C."/>
            <person name="Montanini B."/>
            <person name="Hainaut M."/>
            <person name="Levati E."/>
            <person name="Barry K.W."/>
            <person name="Belfiori B."/>
            <person name="Cichocki N."/>
            <person name="Clum A."/>
            <person name="Dockter R.B."/>
            <person name="Fauchery L."/>
            <person name="Guy J."/>
            <person name="Iotti M."/>
            <person name="Le Tacon F."/>
            <person name="Lindquist E.A."/>
            <person name="Lipzen A."/>
            <person name="Malagnac F."/>
            <person name="Mello A."/>
            <person name="Molinier V."/>
            <person name="Miyauchi S."/>
            <person name="Poulain J."/>
            <person name="Riccioni C."/>
            <person name="Rubini A."/>
            <person name="Sitrit Y."/>
            <person name="Splivallo R."/>
            <person name="Traeger S."/>
            <person name="Wang M."/>
            <person name="Zifcakova L."/>
            <person name="Wipf D."/>
            <person name="Zambonelli A."/>
            <person name="Paolocci F."/>
            <person name="Nowrousian M."/>
            <person name="Ottonello S."/>
            <person name="Baldrian P."/>
            <person name="Spatafora J.W."/>
            <person name="Henrissat B."/>
            <person name="Nagy L.G."/>
            <person name="Aury J.M."/>
            <person name="Wincker P."/>
            <person name="Grigoriev I.V."/>
            <person name="Bonfante P."/>
            <person name="Martin F.M."/>
        </authorList>
    </citation>
    <scope>NUCLEOTIDE SEQUENCE [LARGE SCALE GENOMIC DNA]</scope>
    <source>
        <strain evidence="2 3">RN42</strain>
    </source>
</reference>
<evidence type="ECO:0000256" key="1">
    <source>
        <dbReference type="SAM" id="MobiDB-lite"/>
    </source>
</evidence>
<keyword evidence="3" id="KW-1185">Reference proteome</keyword>